<sequence length="102" mass="11007">MVPGSEKPECVHCDKRHGGNVCWLKEGRCLKCGSKDHQIRECLRLKKLGARGVPTSATTKLAAPTEENVLIGDDINSVTRGVTGVPVPEEGVVKIVDAEEEE</sequence>
<comment type="caution">
    <text evidence="1">The sequence shown here is derived from an EMBL/GenBank/DDBJ whole genome shotgun (WGS) entry which is preliminary data.</text>
</comment>
<dbReference type="Proteomes" id="UP000652761">
    <property type="component" value="Unassembled WGS sequence"/>
</dbReference>
<dbReference type="EMBL" id="NMUH01013808">
    <property type="protein sequence ID" value="MQM22742.1"/>
    <property type="molecule type" value="Genomic_DNA"/>
</dbReference>
<proteinExistence type="predicted"/>
<reference evidence="1" key="1">
    <citation type="submission" date="2017-07" db="EMBL/GenBank/DDBJ databases">
        <title>Taro Niue Genome Assembly and Annotation.</title>
        <authorList>
            <person name="Atibalentja N."/>
            <person name="Keating K."/>
            <person name="Fields C.J."/>
        </authorList>
    </citation>
    <scope>NUCLEOTIDE SEQUENCE</scope>
    <source>
        <strain evidence="1">Niue_2</strain>
        <tissue evidence="1">Leaf</tissue>
    </source>
</reference>
<evidence type="ECO:0000313" key="2">
    <source>
        <dbReference type="Proteomes" id="UP000652761"/>
    </source>
</evidence>
<gene>
    <name evidence="1" type="ORF">Taro_055799</name>
</gene>
<dbReference type="AlphaFoldDB" id="A0A843XUG0"/>
<name>A0A843XUG0_COLES</name>
<accession>A0A843XUG0</accession>
<protein>
    <recommendedName>
        <fullName evidence="3">CCHC-type domain-containing protein</fullName>
    </recommendedName>
</protein>
<evidence type="ECO:0008006" key="3">
    <source>
        <dbReference type="Google" id="ProtNLM"/>
    </source>
</evidence>
<keyword evidence="2" id="KW-1185">Reference proteome</keyword>
<dbReference type="OrthoDB" id="416991at2759"/>
<organism evidence="1 2">
    <name type="scientific">Colocasia esculenta</name>
    <name type="common">Wild taro</name>
    <name type="synonym">Arum esculentum</name>
    <dbReference type="NCBI Taxonomy" id="4460"/>
    <lineage>
        <taxon>Eukaryota</taxon>
        <taxon>Viridiplantae</taxon>
        <taxon>Streptophyta</taxon>
        <taxon>Embryophyta</taxon>
        <taxon>Tracheophyta</taxon>
        <taxon>Spermatophyta</taxon>
        <taxon>Magnoliopsida</taxon>
        <taxon>Liliopsida</taxon>
        <taxon>Araceae</taxon>
        <taxon>Aroideae</taxon>
        <taxon>Colocasieae</taxon>
        <taxon>Colocasia</taxon>
    </lineage>
</organism>
<evidence type="ECO:0000313" key="1">
    <source>
        <dbReference type="EMBL" id="MQM22742.1"/>
    </source>
</evidence>